<feature type="non-terminal residue" evidence="1">
    <location>
        <position position="115"/>
    </location>
</feature>
<organism evidence="1">
    <name type="scientific">Lepeophtheirus salmonis</name>
    <name type="common">Salmon louse</name>
    <name type="synonym">Caligus salmonis</name>
    <dbReference type="NCBI Taxonomy" id="72036"/>
    <lineage>
        <taxon>Eukaryota</taxon>
        <taxon>Metazoa</taxon>
        <taxon>Ecdysozoa</taxon>
        <taxon>Arthropoda</taxon>
        <taxon>Crustacea</taxon>
        <taxon>Multicrustacea</taxon>
        <taxon>Hexanauplia</taxon>
        <taxon>Copepoda</taxon>
        <taxon>Siphonostomatoida</taxon>
        <taxon>Caligidae</taxon>
        <taxon>Lepeophtheirus</taxon>
    </lineage>
</organism>
<feature type="non-terminal residue" evidence="1">
    <location>
        <position position="1"/>
    </location>
</feature>
<dbReference type="GO" id="GO:0003676">
    <property type="term" value="F:nucleic acid binding"/>
    <property type="evidence" value="ECO:0007669"/>
    <property type="project" value="InterPro"/>
</dbReference>
<dbReference type="InterPro" id="IPR036397">
    <property type="entry name" value="RNaseH_sf"/>
</dbReference>
<dbReference type="AlphaFoldDB" id="A0A0K2VDM1"/>
<dbReference type="Gene3D" id="3.30.420.10">
    <property type="entry name" value="Ribonuclease H-like superfamily/Ribonuclease H"/>
    <property type="match status" value="1"/>
</dbReference>
<accession>A0A0K2VDM1</accession>
<evidence type="ECO:0008006" key="2">
    <source>
        <dbReference type="Google" id="ProtNLM"/>
    </source>
</evidence>
<proteinExistence type="predicted"/>
<evidence type="ECO:0000313" key="1">
    <source>
        <dbReference type="EMBL" id="CDW48277.1"/>
    </source>
</evidence>
<protein>
    <recommendedName>
        <fullName evidence="2">Tc1-like transposase DDE domain-containing protein</fullName>
    </recommendedName>
</protein>
<sequence>SVRGQQISVSTLLDAGNKPTEEKLLPWVQTNNLDMNVILHQDSAPAHTSKKAQKWLEDNVPFWPNKIWDPYSHDANPFDFTFKVHVELKACTVRHPNINNLKDTVNQHVNTQWVQ</sequence>
<name>A0A0K2VDM1_LEPSM</name>
<dbReference type="EMBL" id="HACA01030916">
    <property type="protein sequence ID" value="CDW48277.1"/>
    <property type="molecule type" value="Transcribed_RNA"/>
</dbReference>
<reference evidence="1" key="1">
    <citation type="submission" date="2014-05" db="EMBL/GenBank/DDBJ databases">
        <authorList>
            <person name="Chronopoulou M."/>
        </authorList>
    </citation>
    <scope>NUCLEOTIDE SEQUENCE</scope>
    <source>
        <tissue evidence="1">Whole organism</tissue>
    </source>
</reference>